<dbReference type="Pfam" id="PF02616">
    <property type="entry name" value="SMC_ScpA"/>
    <property type="match status" value="1"/>
</dbReference>
<dbReference type="HAMAP" id="MF_01805">
    <property type="entry name" value="ScpA"/>
    <property type="match status" value="1"/>
</dbReference>
<evidence type="ECO:0000313" key="3">
    <source>
        <dbReference type="EMBL" id="MDF1611443.1"/>
    </source>
</evidence>
<accession>A0AAE3TBM0</accession>
<dbReference type="GO" id="GO:0006260">
    <property type="term" value="P:DNA replication"/>
    <property type="evidence" value="ECO:0007669"/>
    <property type="project" value="UniProtKB-UniRule"/>
</dbReference>
<keyword evidence="2" id="KW-0963">Cytoplasm</keyword>
<comment type="similarity">
    <text evidence="2">Belongs to the ScpA family.</text>
</comment>
<dbReference type="EMBL" id="JARGDL010000004">
    <property type="protein sequence ID" value="MDF1611443.1"/>
    <property type="molecule type" value="Genomic_DNA"/>
</dbReference>
<name>A0AAE3TBM0_9BACT</name>
<organism evidence="3 4">
    <name type="scientific">Stygiobacter electus</name>
    <dbReference type="NCBI Taxonomy" id="3032292"/>
    <lineage>
        <taxon>Bacteria</taxon>
        <taxon>Pseudomonadati</taxon>
        <taxon>Ignavibacteriota</taxon>
        <taxon>Ignavibacteria</taxon>
        <taxon>Ignavibacteriales</taxon>
        <taxon>Melioribacteraceae</taxon>
        <taxon>Stygiobacter</taxon>
    </lineage>
</organism>
<gene>
    <name evidence="2" type="primary">scpA</name>
    <name evidence="3" type="ORF">P0M35_04720</name>
</gene>
<dbReference type="PANTHER" id="PTHR33969">
    <property type="entry name" value="SEGREGATION AND CONDENSATION PROTEIN A"/>
    <property type="match status" value="1"/>
</dbReference>
<dbReference type="GO" id="GO:0051301">
    <property type="term" value="P:cell division"/>
    <property type="evidence" value="ECO:0007669"/>
    <property type="project" value="UniProtKB-KW"/>
</dbReference>
<proteinExistence type="inferred from homology"/>
<dbReference type="PANTHER" id="PTHR33969:SF2">
    <property type="entry name" value="SEGREGATION AND CONDENSATION PROTEIN A"/>
    <property type="match status" value="1"/>
</dbReference>
<reference evidence="3" key="1">
    <citation type="submission" date="2023-03" db="EMBL/GenBank/DDBJ databases">
        <title>Stygiobacter electus gen. nov., sp. nov., facultatively anaerobic thermotolerant bacterium of the class Ignavibacteria from a well of Yessentuki mineral water deposit.</title>
        <authorList>
            <person name="Podosokorskaya O.A."/>
            <person name="Elcheninov A.G."/>
            <person name="Petrova N.F."/>
            <person name="Zavarzina D.G."/>
            <person name="Kublanov I.V."/>
            <person name="Merkel A.Y."/>
        </authorList>
    </citation>
    <scope>NUCLEOTIDE SEQUENCE</scope>
    <source>
        <strain evidence="3">09-Me</strain>
    </source>
</reference>
<dbReference type="GO" id="GO:0007059">
    <property type="term" value="P:chromosome segregation"/>
    <property type="evidence" value="ECO:0007669"/>
    <property type="project" value="UniProtKB-UniRule"/>
</dbReference>
<sequence length="239" mass="28493">MYRIKLQHFEGPLDLLLFFIKRDELDIYDIPISKITKEFIEYLHFLEQLDLDVAGEFILMAATLMQIKVKMLLPREVDEKGEEIDPRADLVKALLEYKRYKEMSEELSFLEANQRNYMYRGNFDSDYKESPPDYEVLLKNISLYDLIKAFKKVLMNRKEEPVHQIRKWNITIDDQIEYIKNKLAEKFEMNFYEMMKDLNDKIKIVVTFIAMLEMIKAGTIGLRETGVLNDFTIYLIQNG</sequence>
<dbReference type="Gene3D" id="6.10.250.2410">
    <property type="match status" value="1"/>
</dbReference>
<evidence type="ECO:0000256" key="2">
    <source>
        <dbReference type="HAMAP-Rule" id="MF_01805"/>
    </source>
</evidence>
<comment type="subunit">
    <text evidence="2">Component of a cohesin-like complex composed of ScpA, ScpB and the Smc homodimer, in which ScpA and ScpB bind to the head domain of Smc. The presence of the three proteins is required for the association of the complex with DNA.</text>
</comment>
<dbReference type="RefSeq" id="WP_321535210.1">
    <property type="nucleotide sequence ID" value="NZ_JARGDL010000004.1"/>
</dbReference>
<evidence type="ECO:0000256" key="1">
    <source>
        <dbReference type="ARBA" id="ARBA00044777"/>
    </source>
</evidence>
<dbReference type="InterPro" id="IPR003768">
    <property type="entry name" value="ScpA"/>
</dbReference>
<protein>
    <recommendedName>
        <fullName evidence="1 2">Segregation and condensation protein A</fullName>
    </recommendedName>
</protein>
<keyword evidence="2" id="KW-0159">Chromosome partition</keyword>
<keyword evidence="2" id="KW-0131">Cell cycle</keyword>
<comment type="caution">
    <text evidence="3">The sequence shown here is derived from an EMBL/GenBank/DDBJ whole genome shotgun (WGS) entry which is preliminary data.</text>
</comment>
<dbReference type="GO" id="GO:0005737">
    <property type="term" value="C:cytoplasm"/>
    <property type="evidence" value="ECO:0007669"/>
    <property type="project" value="UniProtKB-SubCell"/>
</dbReference>
<keyword evidence="4" id="KW-1185">Reference proteome</keyword>
<dbReference type="Proteomes" id="UP001221302">
    <property type="component" value="Unassembled WGS sequence"/>
</dbReference>
<comment type="function">
    <text evidence="2">Participates in chromosomal partition during cell division. May act via the formation of a condensin-like complex containing Smc and ScpB that pull DNA away from mid-cell into both cell halves.</text>
</comment>
<dbReference type="AlphaFoldDB" id="A0AAE3TBM0"/>
<evidence type="ECO:0000313" key="4">
    <source>
        <dbReference type="Proteomes" id="UP001221302"/>
    </source>
</evidence>
<keyword evidence="2" id="KW-0132">Cell division</keyword>
<comment type="subcellular location">
    <subcellularLocation>
        <location evidence="2">Cytoplasm</location>
    </subcellularLocation>
    <text evidence="2">Associated with two foci at the outer edges of the nucleoid region in young cells, and at four foci within both cell halves in older cells.</text>
</comment>